<dbReference type="EMBL" id="JBHSWI010000001">
    <property type="protein sequence ID" value="MFC6646003.1"/>
    <property type="molecule type" value="Genomic_DNA"/>
</dbReference>
<organism evidence="2 3">
    <name type="scientific">Granulicella cerasi</name>
    <dbReference type="NCBI Taxonomy" id="741063"/>
    <lineage>
        <taxon>Bacteria</taxon>
        <taxon>Pseudomonadati</taxon>
        <taxon>Acidobacteriota</taxon>
        <taxon>Terriglobia</taxon>
        <taxon>Terriglobales</taxon>
        <taxon>Acidobacteriaceae</taxon>
        <taxon>Granulicella</taxon>
    </lineage>
</organism>
<comment type="caution">
    <text evidence="2">The sequence shown here is derived from an EMBL/GenBank/DDBJ whole genome shotgun (WGS) entry which is preliminary data.</text>
</comment>
<keyword evidence="1" id="KW-0812">Transmembrane</keyword>
<accession>A0ABW1ZAY0</accession>
<reference evidence="3" key="1">
    <citation type="journal article" date="2019" name="Int. J. Syst. Evol. Microbiol.">
        <title>The Global Catalogue of Microorganisms (GCM) 10K type strain sequencing project: providing services to taxonomists for standard genome sequencing and annotation.</title>
        <authorList>
            <consortium name="The Broad Institute Genomics Platform"/>
            <consortium name="The Broad Institute Genome Sequencing Center for Infectious Disease"/>
            <person name="Wu L."/>
            <person name="Ma J."/>
        </authorList>
    </citation>
    <scope>NUCLEOTIDE SEQUENCE [LARGE SCALE GENOMIC DNA]</scope>
    <source>
        <strain evidence="3">CGMCC 1.16026</strain>
    </source>
</reference>
<evidence type="ECO:0000313" key="2">
    <source>
        <dbReference type="EMBL" id="MFC6646003.1"/>
    </source>
</evidence>
<protein>
    <submittedName>
        <fullName evidence="2">Uncharacterized protein</fullName>
    </submittedName>
</protein>
<sequence>MASANHVERARAEGTIFGIPMGDLGWFQSLLMGLATGFAAFFLTTFVAIVAMLLEQMFTHRVPPYDHAYKLIGFPVGVVVGVAALGYLAVLYTRQIATKRRTARS</sequence>
<keyword evidence="3" id="KW-1185">Reference proteome</keyword>
<keyword evidence="1" id="KW-1133">Transmembrane helix</keyword>
<proteinExistence type="predicted"/>
<dbReference type="Proteomes" id="UP001596391">
    <property type="component" value="Unassembled WGS sequence"/>
</dbReference>
<evidence type="ECO:0000256" key="1">
    <source>
        <dbReference type="SAM" id="Phobius"/>
    </source>
</evidence>
<feature type="transmembrane region" description="Helical" evidence="1">
    <location>
        <begin position="72"/>
        <end position="92"/>
    </location>
</feature>
<evidence type="ECO:0000313" key="3">
    <source>
        <dbReference type="Proteomes" id="UP001596391"/>
    </source>
</evidence>
<gene>
    <name evidence="2" type="ORF">ACFQBQ_10505</name>
</gene>
<keyword evidence="1" id="KW-0472">Membrane</keyword>
<name>A0ABW1ZAY0_9BACT</name>
<dbReference type="RefSeq" id="WP_263369705.1">
    <property type="nucleotide sequence ID" value="NZ_JAGSYD010000001.1"/>
</dbReference>
<feature type="transmembrane region" description="Helical" evidence="1">
    <location>
        <begin position="30"/>
        <end position="52"/>
    </location>
</feature>